<name>A0AA35V3D2_LACSI</name>
<dbReference type="EMBL" id="OX465086">
    <property type="protein sequence ID" value="CAI9266061.1"/>
    <property type="molecule type" value="Genomic_DNA"/>
</dbReference>
<gene>
    <name evidence="2" type="ORF">LSALG_LOCUS6635</name>
</gene>
<dbReference type="AlphaFoldDB" id="A0AA35V3D2"/>
<evidence type="ECO:0000313" key="2">
    <source>
        <dbReference type="EMBL" id="CAI9266061.1"/>
    </source>
</evidence>
<feature type="compositionally biased region" description="Basic and acidic residues" evidence="1">
    <location>
        <begin position="95"/>
        <end position="104"/>
    </location>
</feature>
<sequence length="194" mass="21576">MHTVCSGEEGNGSSVAGRSHEFMNLFSELLEDCRDGIAYRSCCRWAFLVKKLVGTEAVKGCKLILIVVERCSLHPFSDSRNRLDQRSRRSQGRQEGMENQHGEHYGSGSSNRVASDVAGEEVVDPEKVRMLMKCPTECHVTCHMCCELREGFVRDRGEGRVSEKSRDWVKTLDVTEVKVGCLGKVGIVYGGLGM</sequence>
<protein>
    <submittedName>
        <fullName evidence="2">Uncharacterized protein</fullName>
    </submittedName>
</protein>
<evidence type="ECO:0000256" key="1">
    <source>
        <dbReference type="SAM" id="MobiDB-lite"/>
    </source>
</evidence>
<feature type="region of interest" description="Disordered" evidence="1">
    <location>
        <begin position="79"/>
        <end position="117"/>
    </location>
</feature>
<dbReference type="Proteomes" id="UP001177003">
    <property type="component" value="Chromosome 0"/>
</dbReference>
<organism evidence="2 3">
    <name type="scientific">Lactuca saligna</name>
    <name type="common">Willowleaf lettuce</name>
    <dbReference type="NCBI Taxonomy" id="75948"/>
    <lineage>
        <taxon>Eukaryota</taxon>
        <taxon>Viridiplantae</taxon>
        <taxon>Streptophyta</taxon>
        <taxon>Embryophyta</taxon>
        <taxon>Tracheophyta</taxon>
        <taxon>Spermatophyta</taxon>
        <taxon>Magnoliopsida</taxon>
        <taxon>eudicotyledons</taxon>
        <taxon>Gunneridae</taxon>
        <taxon>Pentapetalae</taxon>
        <taxon>asterids</taxon>
        <taxon>campanulids</taxon>
        <taxon>Asterales</taxon>
        <taxon>Asteraceae</taxon>
        <taxon>Cichorioideae</taxon>
        <taxon>Cichorieae</taxon>
        <taxon>Lactucinae</taxon>
        <taxon>Lactuca</taxon>
    </lineage>
</organism>
<keyword evidence="3" id="KW-1185">Reference proteome</keyword>
<reference evidence="2" key="1">
    <citation type="submission" date="2023-04" db="EMBL/GenBank/DDBJ databases">
        <authorList>
            <person name="Vijverberg K."/>
            <person name="Xiong W."/>
            <person name="Schranz E."/>
        </authorList>
    </citation>
    <scope>NUCLEOTIDE SEQUENCE</scope>
</reference>
<evidence type="ECO:0000313" key="3">
    <source>
        <dbReference type="Proteomes" id="UP001177003"/>
    </source>
</evidence>
<accession>A0AA35V3D2</accession>
<proteinExistence type="predicted"/>